<dbReference type="Pfam" id="PF01207">
    <property type="entry name" value="Dus"/>
    <property type="match status" value="1"/>
</dbReference>
<comment type="function">
    <text evidence="1 11">Catalyzes the synthesis of 5,6-dihydrouridine (D), a modified base found in the D-loop of most tRNAs, via the reduction of the C5-C6 double bond in target uridines.</text>
</comment>
<evidence type="ECO:0000256" key="11">
    <source>
        <dbReference type="PIRNR" id="PIRNR006621"/>
    </source>
</evidence>
<protein>
    <recommendedName>
        <fullName evidence="11">tRNA-dihydrouridine synthase</fullName>
        <ecNumber evidence="11">1.3.1.-</ecNumber>
    </recommendedName>
</protein>
<dbReference type="GO" id="GO:0050660">
    <property type="term" value="F:flavin adenine dinucleotide binding"/>
    <property type="evidence" value="ECO:0007669"/>
    <property type="project" value="InterPro"/>
</dbReference>
<keyword evidence="8 11" id="KW-0560">Oxidoreductase</keyword>
<evidence type="ECO:0000256" key="2">
    <source>
        <dbReference type="ARBA" id="ARBA00022555"/>
    </source>
</evidence>
<dbReference type="GO" id="GO:0000049">
    <property type="term" value="F:tRNA binding"/>
    <property type="evidence" value="ECO:0007669"/>
    <property type="project" value="UniProtKB-KW"/>
</dbReference>
<feature type="active site" description="Proton donor" evidence="12">
    <location>
        <position position="106"/>
    </location>
</feature>
<dbReference type="InterPro" id="IPR024036">
    <property type="entry name" value="tRNA-dHydroUridine_Synthase_C"/>
</dbReference>
<evidence type="ECO:0000256" key="1">
    <source>
        <dbReference type="ARBA" id="ARBA00002790"/>
    </source>
</evidence>
<evidence type="ECO:0000256" key="3">
    <source>
        <dbReference type="ARBA" id="ARBA00022630"/>
    </source>
</evidence>
<name>A0A2M6W4R5_9BACT</name>
<evidence type="ECO:0000256" key="13">
    <source>
        <dbReference type="PIRSR" id="PIRSR006621-2"/>
    </source>
</evidence>
<gene>
    <name evidence="15" type="ORF">COU31_00970</name>
</gene>
<dbReference type="EC" id="1.3.1.-" evidence="11"/>
<evidence type="ECO:0000256" key="7">
    <source>
        <dbReference type="ARBA" id="ARBA00022884"/>
    </source>
</evidence>
<evidence type="ECO:0000256" key="9">
    <source>
        <dbReference type="ARBA" id="ARBA00048205"/>
    </source>
</evidence>
<feature type="domain" description="DUS-like FMN-binding" evidence="14">
    <location>
        <begin position="17"/>
        <end position="307"/>
    </location>
</feature>
<feature type="binding site" evidence="13">
    <location>
        <position position="176"/>
    </location>
    <ligand>
        <name>FMN</name>
        <dbReference type="ChEBI" id="CHEBI:58210"/>
    </ligand>
</feature>
<dbReference type="CDD" id="cd02801">
    <property type="entry name" value="DUS_like_FMN"/>
    <property type="match status" value="1"/>
</dbReference>
<dbReference type="PANTHER" id="PTHR45846:SF1">
    <property type="entry name" value="TRNA-DIHYDROURIDINE(47) SYNTHASE [NAD(P)(+)]-LIKE"/>
    <property type="match status" value="1"/>
</dbReference>
<feature type="binding site" evidence="13">
    <location>
        <begin position="231"/>
        <end position="232"/>
    </location>
    <ligand>
        <name>FMN</name>
        <dbReference type="ChEBI" id="CHEBI:58210"/>
    </ligand>
</feature>
<feature type="binding site" evidence="13">
    <location>
        <position position="75"/>
    </location>
    <ligand>
        <name>FMN</name>
        <dbReference type="ChEBI" id="CHEBI:58210"/>
    </ligand>
</feature>
<dbReference type="PANTHER" id="PTHR45846">
    <property type="entry name" value="TRNA-DIHYDROURIDINE(47) SYNTHASE [NAD(P)(+)]-LIKE"/>
    <property type="match status" value="1"/>
</dbReference>
<keyword evidence="6" id="KW-0521">NADP</keyword>
<dbReference type="Gene3D" id="1.10.1200.80">
    <property type="entry name" value="Putative flavin oxidoreducatase, domain 2"/>
    <property type="match status" value="1"/>
</dbReference>
<evidence type="ECO:0000256" key="12">
    <source>
        <dbReference type="PIRSR" id="PIRSR006621-1"/>
    </source>
</evidence>
<comment type="similarity">
    <text evidence="11">Belongs to the dus family.</text>
</comment>
<feature type="binding site" evidence="13">
    <location>
        <position position="147"/>
    </location>
    <ligand>
        <name>FMN</name>
        <dbReference type="ChEBI" id="CHEBI:58210"/>
    </ligand>
</feature>
<proteinExistence type="inferred from homology"/>
<keyword evidence="4 11" id="KW-0288">FMN</keyword>
<evidence type="ECO:0000256" key="4">
    <source>
        <dbReference type="ARBA" id="ARBA00022643"/>
    </source>
</evidence>
<comment type="caution">
    <text evidence="15">The sequence shown here is derived from an EMBL/GenBank/DDBJ whole genome shotgun (WGS) entry which is preliminary data.</text>
</comment>
<comment type="catalytic activity">
    <reaction evidence="10">
        <text>a 5,6-dihydrouridine in tRNA + NAD(+) = a uridine in tRNA + NADH + H(+)</text>
        <dbReference type="Rhea" id="RHEA:54452"/>
        <dbReference type="Rhea" id="RHEA-COMP:13339"/>
        <dbReference type="Rhea" id="RHEA-COMP:13887"/>
        <dbReference type="ChEBI" id="CHEBI:15378"/>
        <dbReference type="ChEBI" id="CHEBI:57540"/>
        <dbReference type="ChEBI" id="CHEBI:57945"/>
        <dbReference type="ChEBI" id="CHEBI:65315"/>
        <dbReference type="ChEBI" id="CHEBI:74443"/>
    </reaction>
</comment>
<dbReference type="GO" id="GO:0017150">
    <property type="term" value="F:tRNA dihydrouridine synthase activity"/>
    <property type="evidence" value="ECO:0007669"/>
    <property type="project" value="InterPro"/>
</dbReference>
<keyword evidence="7" id="KW-0694">RNA-binding</keyword>
<keyword evidence="2" id="KW-0820">tRNA-binding</keyword>
<evidence type="ECO:0000256" key="8">
    <source>
        <dbReference type="ARBA" id="ARBA00023002"/>
    </source>
</evidence>
<evidence type="ECO:0000313" key="16">
    <source>
        <dbReference type="Proteomes" id="UP000231183"/>
    </source>
</evidence>
<comment type="catalytic activity">
    <reaction evidence="9">
        <text>a 5,6-dihydrouridine in tRNA + NADP(+) = a uridine in tRNA + NADPH + H(+)</text>
        <dbReference type="Rhea" id="RHEA:23624"/>
        <dbReference type="Rhea" id="RHEA-COMP:13339"/>
        <dbReference type="Rhea" id="RHEA-COMP:13887"/>
        <dbReference type="ChEBI" id="CHEBI:15378"/>
        <dbReference type="ChEBI" id="CHEBI:57783"/>
        <dbReference type="ChEBI" id="CHEBI:58349"/>
        <dbReference type="ChEBI" id="CHEBI:65315"/>
        <dbReference type="ChEBI" id="CHEBI:74443"/>
    </reaction>
</comment>
<keyword evidence="3 11" id="KW-0285">Flavoprotein</keyword>
<accession>A0A2M6W4R5</accession>
<dbReference type="Gene3D" id="3.20.20.70">
    <property type="entry name" value="Aldolase class I"/>
    <property type="match status" value="1"/>
</dbReference>
<keyword evidence="13" id="KW-0547">Nucleotide-binding</keyword>
<evidence type="ECO:0000313" key="15">
    <source>
        <dbReference type="EMBL" id="PIT87783.1"/>
    </source>
</evidence>
<evidence type="ECO:0000259" key="14">
    <source>
        <dbReference type="Pfam" id="PF01207"/>
    </source>
</evidence>
<evidence type="ECO:0000256" key="5">
    <source>
        <dbReference type="ARBA" id="ARBA00022694"/>
    </source>
</evidence>
<evidence type="ECO:0000256" key="6">
    <source>
        <dbReference type="ARBA" id="ARBA00022857"/>
    </source>
</evidence>
<dbReference type="InterPro" id="IPR035587">
    <property type="entry name" value="DUS-like_FMN-bd"/>
</dbReference>
<dbReference type="EMBL" id="PFBX01000006">
    <property type="protein sequence ID" value="PIT87783.1"/>
    <property type="molecule type" value="Genomic_DNA"/>
</dbReference>
<dbReference type="InterPro" id="IPR001269">
    <property type="entry name" value="DUS_fam"/>
</dbReference>
<keyword evidence="5 11" id="KW-0819">tRNA processing</keyword>
<evidence type="ECO:0000256" key="10">
    <source>
        <dbReference type="ARBA" id="ARBA00048802"/>
    </source>
</evidence>
<dbReference type="Proteomes" id="UP000231183">
    <property type="component" value="Unassembled WGS sequence"/>
</dbReference>
<dbReference type="SUPFAM" id="SSF51395">
    <property type="entry name" value="FMN-linked oxidoreductases"/>
    <property type="match status" value="1"/>
</dbReference>
<dbReference type="InterPro" id="IPR013785">
    <property type="entry name" value="Aldolase_TIM"/>
</dbReference>
<dbReference type="PIRSF" id="PIRSF006621">
    <property type="entry name" value="Dus"/>
    <property type="match status" value="1"/>
</dbReference>
<sequence length="345" mass="38247">MTAMPWFDRIRQPIIALAPLADYTDEPFSRVCRQIGGPDFVIFREMVSAEAIIRGSQKTLDMCRFSANLRPIVIQIFGANPDSMAAAVKIIQTKFKPDGIDINMGCPVPKIAGKTQAGVALMKNHDLAVEIIKKIKSAAPEVVISVKTRLGWSRPDEILQFAPKLVGAGAQLITIHGRTKQQGYSGQADWEAIKQVKKIISIPLIANGDMANFADAQKCLVITGADGVMIGRGALGNPWVFGRQFVGGLKDRGADARDFKPITLKRKIKIIQQHARLHVERYSPNSITTFRKHLAWYFKSDKLGFDLSAIDAEKIKNAKNLKEIKKSLMRVSSLEELENIMNKII</sequence>
<dbReference type="AlphaFoldDB" id="A0A2M6W4R5"/>
<comment type="cofactor">
    <cofactor evidence="11 13">
        <name>FMN</name>
        <dbReference type="ChEBI" id="CHEBI:58210"/>
    </cofactor>
</comment>
<reference evidence="16" key="1">
    <citation type="submission" date="2017-09" db="EMBL/GenBank/DDBJ databases">
        <title>Depth-based differentiation of microbial function through sediment-hosted aquifers and enrichment of novel symbionts in the deep terrestrial subsurface.</title>
        <authorList>
            <person name="Probst A.J."/>
            <person name="Ladd B."/>
            <person name="Jarett J.K."/>
            <person name="Geller-Mcgrath D.E."/>
            <person name="Sieber C.M.K."/>
            <person name="Emerson J.B."/>
            <person name="Anantharaman K."/>
            <person name="Thomas B.C."/>
            <person name="Malmstrom R."/>
            <person name="Stieglmeier M."/>
            <person name="Klingl A."/>
            <person name="Woyke T."/>
            <person name="Ryan C.M."/>
            <person name="Banfield J.F."/>
        </authorList>
    </citation>
    <scope>NUCLEOTIDE SEQUENCE [LARGE SCALE GENOMIC DNA]</scope>
</reference>
<organism evidence="15 16">
    <name type="scientific">Candidatus Magasanikbacteria bacterium CG10_big_fil_rev_8_21_14_0_10_40_10</name>
    <dbReference type="NCBI Taxonomy" id="1974648"/>
    <lineage>
        <taxon>Bacteria</taxon>
        <taxon>Candidatus Magasanikiibacteriota</taxon>
    </lineage>
</organism>